<name>A0AA88LAL4_ARTSF</name>
<feature type="domain" description="HTH psq-type" evidence="1">
    <location>
        <begin position="1"/>
        <end position="34"/>
    </location>
</feature>
<dbReference type="Proteomes" id="UP001187531">
    <property type="component" value="Unassembled WGS sequence"/>
</dbReference>
<dbReference type="Gene3D" id="1.10.10.60">
    <property type="entry name" value="Homeodomain-like"/>
    <property type="match status" value="1"/>
</dbReference>
<dbReference type="GO" id="GO:0003677">
    <property type="term" value="F:DNA binding"/>
    <property type="evidence" value="ECO:0007669"/>
    <property type="project" value="InterPro"/>
</dbReference>
<dbReference type="Pfam" id="PF05225">
    <property type="entry name" value="HTH_psq"/>
    <property type="match status" value="1"/>
</dbReference>
<gene>
    <name evidence="2" type="ORF">QYM36_004830</name>
</gene>
<evidence type="ECO:0000313" key="2">
    <source>
        <dbReference type="EMBL" id="KAK2719129.1"/>
    </source>
</evidence>
<dbReference type="AlphaFoldDB" id="A0AA88LAL4"/>
<keyword evidence="3" id="KW-1185">Reference proteome</keyword>
<comment type="caution">
    <text evidence="2">The sequence shown here is derived from an EMBL/GenBank/DDBJ whole genome shotgun (WGS) entry which is preliminary data.</text>
</comment>
<dbReference type="EMBL" id="JAVRJZ010000008">
    <property type="protein sequence ID" value="KAK2719129.1"/>
    <property type="molecule type" value="Genomic_DNA"/>
</dbReference>
<proteinExistence type="predicted"/>
<protein>
    <recommendedName>
        <fullName evidence="1">HTH psq-type domain-containing protein</fullName>
    </recommendedName>
</protein>
<organism evidence="2 3">
    <name type="scientific">Artemia franciscana</name>
    <name type="common">Brine shrimp</name>
    <name type="synonym">Artemia sanfranciscana</name>
    <dbReference type="NCBI Taxonomy" id="6661"/>
    <lineage>
        <taxon>Eukaryota</taxon>
        <taxon>Metazoa</taxon>
        <taxon>Ecdysozoa</taxon>
        <taxon>Arthropoda</taxon>
        <taxon>Crustacea</taxon>
        <taxon>Branchiopoda</taxon>
        <taxon>Anostraca</taxon>
        <taxon>Artemiidae</taxon>
        <taxon>Artemia</taxon>
    </lineage>
</organism>
<sequence>MNNAVDSVISGRCSCLKASDEFEVPQTTLERKKKNPEYLIDETAGKFQAVFVQEQELELETYLKTMEVRLFGRTMKVLRTLAYQLSQRNGIDHRFQSEIAGPDLANGFLREILLGLFVSPS</sequence>
<accession>A0AA88LAL4</accession>
<evidence type="ECO:0000259" key="1">
    <source>
        <dbReference type="Pfam" id="PF05225"/>
    </source>
</evidence>
<reference evidence="2" key="1">
    <citation type="submission" date="2023-07" db="EMBL/GenBank/DDBJ databases">
        <title>Chromosome-level genome assembly of Artemia franciscana.</title>
        <authorList>
            <person name="Jo E."/>
        </authorList>
    </citation>
    <scope>NUCLEOTIDE SEQUENCE</scope>
    <source>
        <tissue evidence="2">Whole body</tissue>
    </source>
</reference>
<evidence type="ECO:0000313" key="3">
    <source>
        <dbReference type="Proteomes" id="UP001187531"/>
    </source>
</evidence>
<dbReference type="InterPro" id="IPR007889">
    <property type="entry name" value="HTH_Psq"/>
</dbReference>